<name>A0A9P0KF58_ACAOB</name>
<feature type="compositionally biased region" description="Acidic residues" evidence="1">
    <location>
        <begin position="62"/>
        <end position="88"/>
    </location>
</feature>
<dbReference type="OrthoDB" id="6783838at2759"/>
<feature type="region of interest" description="Disordered" evidence="1">
    <location>
        <begin position="18"/>
        <end position="92"/>
    </location>
</feature>
<evidence type="ECO:0000256" key="1">
    <source>
        <dbReference type="SAM" id="MobiDB-lite"/>
    </source>
</evidence>
<accession>A0A9P0KF58</accession>
<gene>
    <name evidence="2" type="ORF">ACAOBT_LOCUS10949</name>
</gene>
<feature type="compositionally biased region" description="Acidic residues" evidence="1">
    <location>
        <begin position="19"/>
        <end position="30"/>
    </location>
</feature>
<evidence type="ECO:0000313" key="3">
    <source>
        <dbReference type="Proteomes" id="UP001152888"/>
    </source>
</evidence>
<feature type="compositionally biased region" description="Basic and acidic residues" evidence="1">
    <location>
        <begin position="41"/>
        <end position="56"/>
    </location>
</feature>
<reference evidence="2" key="1">
    <citation type="submission" date="2022-03" db="EMBL/GenBank/DDBJ databases">
        <authorList>
            <person name="Sayadi A."/>
        </authorList>
    </citation>
    <scope>NUCLEOTIDE SEQUENCE</scope>
</reference>
<keyword evidence="3" id="KW-1185">Reference proteome</keyword>
<organism evidence="2 3">
    <name type="scientific">Acanthoscelides obtectus</name>
    <name type="common">Bean weevil</name>
    <name type="synonym">Bruchus obtectus</name>
    <dbReference type="NCBI Taxonomy" id="200917"/>
    <lineage>
        <taxon>Eukaryota</taxon>
        <taxon>Metazoa</taxon>
        <taxon>Ecdysozoa</taxon>
        <taxon>Arthropoda</taxon>
        <taxon>Hexapoda</taxon>
        <taxon>Insecta</taxon>
        <taxon>Pterygota</taxon>
        <taxon>Neoptera</taxon>
        <taxon>Endopterygota</taxon>
        <taxon>Coleoptera</taxon>
        <taxon>Polyphaga</taxon>
        <taxon>Cucujiformia</taxon>
        <taxon>Chrysomeloidea</taxon>
        <taxon>Chrysomelidae</taxon>
        <taxon>Bruchinae</taxon>
        <taxon>Bruchini</taxon>
        <taxon>Acanthoscelides</taxon>
    </lineage>
</organism>
<dbReference type="EMBL" id="CAKOFQ010006820">
    <property type="protein sequence ID" value="CAH1974197.1"/>
    <property type="molecule type" value="Genomic_DNA"/>
</dbReference>
<comment type="caution">
    <text evidence="2">The sequence shown here is derived from an EMBL/GenBank/DDBJ whole genome shotgun (WGS) entry which is preliminary data.</text>
</comment>
<sequence>MSWYEKNQAYLQKLHDEMLAESDADGEDGDMQLFEDSASEPEEHRDDGTFNGDHDYAPGSGEDSDSESETEEVEGDENGNVQESEEALDSTGLWYEDVKPMRVFGFDGSKSGPANVDANTSRLDVFKKMFTEDIFDMLVTSTNIYGKKLMRIQ</sequence>
<dbReference type="Proteomes" id="UP001152888">
    <property type="component" value="Unassembled WGS sequence"/>
</dbReference>
<evidence type="ECO:0000313" key="2">
    <source>
        <dbReference type="EMBL" id="CAH1974197.1"/>
    </source>
</evidence>
<dbReference type="AlphaFoldDB" id="A0A9P0KF58"/>
<proteinExistence type="predicted"/>
<protein>
    <submittedName>
        <fullName evidence="2">Uncharacterized protein</fullName>
    </submittedName>
</protein>